<organism evidence="1">
    <name type="scientific">uncultured Caudovirales phage</name>
    <dbReference type="NCBI Taxonomy" id="2100421"/>
    <lineage>
        <taxon>Viruses</taxon>
        <taxon>Duplodnaviria</taxon>
        <taxon>Heunggongvirae</taxon>
        <taxon>Uroviricota</taxon>
        <taxon>Caudoviricetes</taxon>
        <taxon>Peduoviridae</taxon>
        <taxon>Maltschvirus</taxon>
        <taxon>Maltschvirus maltsch</taxon>
    </lineage>
</organism>
<name>A0A6J5N9A3_9CAUD</name>
<protein>
    <submittedName>
        <fullName evidence="1">Uncharacterized protein</fullName>
    </submittedName>
</protein>
<proteinExistence type="predicted"/>
<sequence length="103" mass="11616">MINQTFPITPPPELVKKLQDLGNLDAIELACQAGADQELEACAKWLTRIGYPVVAMDLLSMRRPKPLGLKEKALKALCYLQEDEPNYQSSFDTIRRALEQLND</sequence>
<reference evidence="1" key="1">
    <citation type="submission" date="2020-04" db="EMBL/GenBank/DDBJ databases">
        <authorList>
            <person name="Chiriac C."/>
            <person name="Salcher M."/>
            <person name="Ghai R."/>
            <person name="Kavagutti S V."/>
        </authorList>
    </citation>
    <scope>NUCLEOTIDE SEQUENCE</scope>
</reference>
<evidence type="ECO:0000313" key="1">
    <source>
        <dbReference type="EMBL" id="CAB4155082.1"/>
    </source>
</evidence>
<gene>
    <name evidence="1" type="ORF">UFOVP649_69</name>
</gene>
<dbReference type="EMBL" id="LR796624">
    <property type="protein sequence ID" value="CAB4155082.1"/>
    <property type="molecule type" value="Genomic_DNA"/>
</dbReference>
<accession>A0A6J5N9A3</accession>